<evidence type="ECO:0000313" key="2">
    <source>
        <dbReference type="Proteomes" id="UP001431209"/>
    </source>
</evidence>
<proteinExistence type="predicted"/>
<dbReference type="Proteomes" id="UP001431209">
    <property type="component" value="Unassembled WGS sequence"/>
</dbReference>
<sequence>MSEVGCEELVEIVIEHQDDLSKILRASSLYLPALDLIYPFMGVCTLWKEAGEQELVSRLDYEQHIFLTDFFKLCERRDLRFFIRTMVYLKETFPTSVCTEQVSLDEVWSHHVEISKDSKAVLKVNKSHQIEFSFSFRSEGYMLDVTYDEDQRDKYVEGRQLISQSSTPTPTSRQERVTLKAAADVKNNVNVIDKQDHILCASIDQEISCHPFLKMLLNNNNIFCVFGAKGIPGSEYSWYQYNANTFMNYTIFKSAQEQLKYMNDDLFLDRYLNRCLDELKCLTRAAILRLPIFVNNGSNLLPMLQRKDVVNKLIFQIEEMRSKISQNINQDRSKAVFIVKYLHENSLLQYLKTIVLPHWASANCAEQQVYLQEQTRDPAYEYGNCDDAEFIKRKFDSRDLQSNKYQEDDSTCCIM</sequence>
<reference evidence="1 2" key="1">
    <citation type="submission" date="2024-03" db="EMBL/GenBank/DDBJ databases">
        <title>The Acrasis kona genome and developmental transcriptomes reveal deep origins of eukaryotic multicellular pathways.</title>
        <authorList>
            <person name="Sheikh S."/>
            <person name="Fu C.-J."/>
            <person name="Brown M.W."/>
            <person name="Baldauf S.L."/>
        </authorList>
    </citation>
    <scope>NUCLEOTIDE SEQUENCE [LARGE SCALE GENOMIC DNA]</scope>
    <source>
        <strain evidence="1 2">ATCC MYA-3509</strain>
    </source>
</reference>
<accession>A0AAW2Z845</accession>
<evidence type="ECO:0000313" key="1">
    <source>
        <dbReference type="EMBL" id="KAL0485397.1"/>
    </source>
</evidence>
<comment type="caution">
    <text evidence="1">The sequence shown here is derived from an EMBL/GenBank/DDBJ whole genome shotgun (WGS) entry which is preliminary data.</text>
</comment>
<organism evidence="1 2">
    <name type="scientific">Acrasis kona</name>
    <dbReference type="NCBI Taxonomy" id="1008807"/>
    <lineage>
        <taxon>Eukaryota</taxon>
        <taxon>Discoba</taxon>
        <taxon>Heterolobosea</taxon>
        <taxon>Tetramitia</taxon>
        <taxon>Eutetramitia</taxon>
        <taxon>Acrasidae</taxon>
        <taxon>Acrasis</taxon>
    </lineage>
</organism>
<dbReference type="EMBL" id="JAOPGA020001135">
    <property type="protein sequence ID" value="KAL0485397.1"/>
    <property type="molecule type" value="Genomic_DNA"/>
</dbReference>
<keyword evidence="2" id="KW-1185">Reference proteome</keyword>
<dbReference type="AlphaFoldDB" id="A0AAW2Z845"/>
<gene>
    <name evidence="1" type="ORF">AKO1_002936</name>
</gene>
<name>A0AAW2Z845_9EUKA</name>
<protein>
    <submittedName>
        <fullName evidence="1">Uncharacterized protein</fullName>
    </submittedName>
</protein>